<evidence type="ECO:0000313" key="2">
    <source>
        <dbReference type="EMBL" id="KAF5749685.1"/>
    </source>
</evidence>
<keyword evidence="1" id="KW-1133">Transmembrane helix</keyword>
<keyword evidence="3" id="KW-1185">Reference proteome</keyword>
<accession>A0A7J7DTJ0</accession>
<dbReference type="InParanoid" id="A0A7J7DTJ0"/>
<organism evidence="2 3">
    <name type="scientific">Tripterygium wilfordii</name>
    <name type="common">Thunder God vine</name>
    <dbReference type="NCBI Taxonomy" id="458696"/>
    <lineage>
        <taxon>Eukaryota</taxon>
        <taxon>Viridiplantae</taxon>
        <taxon>Streptophyta</taxon>
        <taxon>Embryophyta</taxon>
        <taxon>Tracheophyta</taxon>
        <taxon>Spermatophyta</taxon>
        <taxon>Magnoliopsida</taxon>
        <taxon>eudicotyledons</taxon>
        <taxon>Gunneridae</taxon>
        <taxon>Pentapetalae</taxon>
        <taxon>rosids</taxon>
        <taxon>fabids</taxon>
        <taxon>Celastrales</taxon>
        <taxon>Celastraceae</taxon>
        <taxon>Tripterygium</taxon>
    </lineage>
</organism>
<name>A0A7J7DTJ0_TRIWF</name>
<sequence length="409" mass="44740">MDLQLLNKGFHYTLKRRKWLLLLASLGFTGYGAYKFYHSPSIALKRKRVLTLLGALISVAEALSHSAEARGVVSEDIKEFLGSDSDKIPASLKQISKIARSDDFSGSVVSVTRSLTVGILQAKERIDDGDVNASPSFLDQVLDKLFTSAGSGFASVFVGSFARNLVMALYSYGESSSTAIPSWVNIVCSNKSRELIGDWIQLFVSTAVGVYLDKTAGINTYDELFAGLTNPNHERKVREILIMICNRATETLVKTSHQVLFMSGNSDTNSSTASPCTTMDQENVTHDNDLLFGEEELSTNLKVRNSSNENAWISKVSSTLAVPRNRKLVLDVTGRVTFETVRSFLECSLEKLYDCITSFANVVQEAFAECGHGVVRFVTAKCSFLAGVCLSLCLHVLGGDWFSLPVLSC</sequence>
<evidence type="ECO:0000256" key="1">
    <source>
        <dbReference type="SAM" id="Phobius"/>
    </source>
</evidence>
<dbReference type="PANTHER" id="PTHR21477">
    <property type="entry name" value="ZGC:172139"/>
    <property type="match status" value="1"/>
</dbReference>
<reference evidence="2 3" key="1">
    <citation type="journal article" date="2020" name="Nat. Commun.">
        <title>Genome of Tripterygium wilfordii and identification of cytochrome P450 involved in triptolide biosynthesis.</title>
        <authorList>
            <person name="Tu L."/>
            <person name="Su P."/>
            <person name="Zhang Z."/>
            <person name="Gao L."/>
            <person name="Wang J."/>
            <person name="Hu T."/>
            <person name="Zhou J."/>
            <person name="Zhang Y."/>
            <person name="Zhao Y."/>
            <person name="Liu Y."/>
            <person name="Song Y."/>
            <person name="Tong Y."/>
            <person name="Lu Y."/>
            <person name="Yang J."/>
            <person name="Xu C."/>
            <person name="Jia M."/>
            <person name="Peters R.J."/>
            <person name="Huang L."/>
            <person name="Gao W."/>
        </authorList>
    </citation>
    <scope>NUCLEOTIDE SEQUENCE [LARGE SCALE GENOMIC DNA]</scope>
    <source>
        <strain evidence="3">cv. XIE 37</strain>
        <tissue evidence="2">Leaf</tissue>
    </source>
</reference>
<keyword evidence="1" id="KW-0812">Transmembrane</keyword>
<gene>
    <name evidence="2" type="ORF">HS088_TW03G00010</name>
</gene>
<evidence type="ECO:0008006" key="4">
    <source>
        <dbReference type="Google" id="ProtNLM"/>
    </source>
</evidence>
<dbReference type="OrthoDB" id="1641131at2759"/>
<protein>
    <recommendedName>
        <fullName evidence="4">Protein PHLOEM PROTEIN 2-LIKE A10</fullName>
    </recommendedName>
</protein>
<proteinExistence type="predicted"/>
<dbReference type="Proteomes" id="UP000593562">
    <property type="component" value="Unassembled WGS sequence"/>
</dbReference>
<dbReference type="PANTHER" id="PTHR21477:SF31">
    <property type="entry name" value="PROTEIN PHLOEM PROTEIN 2-LIKE A10-LIKE"/>
    <property type="match status" value="1"/>
</dbReference>
<keyword evidence="1" id="KW-0472">Membrane</keyword>
<dbReference type="EMBL" id="JAAARO010000003">
    <property type="protein sequence ID" value="KAF5749685.1"/>
    <property type="molecule type" value="Genomic_DNA"/>
</dbReference>
<dbReference type="AlphaFoldDB" id="A0A7J7DTJ0"/>
<dbReference type="InterPro" id="IPR019141">
    <property type="entry name" value="DUF2045"/>
</dbReference>
<feature type="transmembrane region" description="Helical" evidence="1">
    <location>
        <begin position="20"/>
        <end position="37"/>
    </location>
</feature>
<evidence type="ECO:0000313" key="3">
    <source>
        <dbReference type="Proteomes" id="UP000593562"/>
    </source>
</evidence>
<comment type="caution">
    <text evidence="2">The sequence shown here is derived from an EMBL/GenBank/DDBJ whole genome shotgun (WGS) entry which is preliminary data.</text>
</comment>